<dbReference type="Proteomes" id="UP000535276">
    <property type="component" value="Unassembled WGS sequence"/>
</dbReference>
<dbReference type="InterPro" id="IPR009937">
    <property type="entry name" value="Phage_holin_3_6"/>
</dbReference>
<keyword evidence="1" id="KW-0472">Membrane</keyword>
<sequence>MTKISENTPLSELISGLLRDVTGLLRKEIDLAKTEAAEKLSDALGGVEILMIGLVLAIGAVGVLLSAIVSGVAAFLVAQGFAEPTANALASAAVGVVIGLIAWIMIARGLAVFRRNNLTLERTTTSLGRDVQTVKDKL</sequence>
<accession>A0A7W9ZMB7</accession>
<evidence type="ECO:0000313" key="5">
    <source>
        <dbReference type="Proteomes" id="UP000535276"/>
    </source>
</evidence>
<reference evidence="2 4" key="1">
    <citation type="submission" date="2020-08" db="EMBL/GenBank/DDBJ databases">
        <title>Genomic Encyclopedia of Type Strains, Phase IV (KMG-V): Genome sequencing to study the core and pangenomes of soil and plant-associated prokaryotes.</title>
        <authorList>
            <person name="Whitman W."/>
        </authorList>
    </citation>
    <scope>NUCLEOTIDE SEQUENCE [LARGE SCALE GENOMIC DNA]</scope>
    <source>
        <strain evidence="2 4">SEMIA 4011</strain>
        <strain evidence="3 5">SEMIA 4052</strain>
    </source>
</reference>
<evidence type="ECO:0000256" key="1">
    <source>
        <dbReference type="SAM" id="Phobius"/>
    </source>
</evidence>
<dbReference type="AlphaFoldDB" id="A0A7W9ZMB7"/>
<name>A0A7W9ZMB7_RHILE</name>
<evidence type="ECO:0000313" key="2">
    <source>
        <dbReference type="EMBL" id="MBB6219287.1"/>
    </source>
</evidence>
<evidence type="ECO:0000313" key="3">
    <source>
        <dbReference type="EMBL" id="NYJ10827.1"/>
    </source>
</evidence>
<dbReference type="EMBL" id="JACBZV010000002">
    <property type="protein sequence ID" value="NYJ10827.1"/>
    <property type="molecule type" value="Genomic_DNA"/>
</dbReference>
<protein>
    <recommendedName>
        <fullName evidence="6">Nutrient deprivation-induced protein</fullName>
    </recommendedName>
</protein>
<keyword evidence="1" id="KW-1133">Transmembrane helix</keyword>
<gene>
    <name evidence="2" type="ORF">GGE66_000231</name>
    <name evidence="3" type="ORF">GGI64_001874</name>
</gene>
<feature type="transmembrane region" description="Helical" evidence="1">
    <location>
        <begin position="49"/>
        <end position="77"/>
    </location>
</feature>
<evidence type="ECO:0008006" key="6">
    <source>
        <dbReference type="Google" id="ProtNLM"/>
    </source>
</evidence>
<proteinExistence type="predicted"/>
<comment type="caution">
    <text evidence="2">The sequence shown here is derived from an EMBL/GenBank/DDBJ whole genome shotgun (WGS) entry which is preliminary data.</text>
</comment>
<organism evidence="2 4">
    <name type="scientific">Rhizobium leguminosarum</name>
    <dbReference type="NCBI Taxonomy" id="384"/>
    <lineage>
        <taxon>Bacteria</taxon>
        <taxon>Pseudomonadati</taxon>
        <taxon>Pseudomonadota</taxon>
        <taxon>Alphaproteobacteria</taxon>
        <taxon>Hyphomicrobiales</taxon>
        <taxon>Rhizobiaceae</taxon>
        <taxon>Rhizobium/Agrobacterium group</taxon>
        <taxon>Rhizobium</taxon>
    </lineage>
</organism>
<feature type="transmembrane region" description="Helical" evidence="1">
    <location>
        <begin position="89"/>
        <end position="113"/>
    </location>
</feature>
<keyword evidence="1" id="KW-0812">Transmembrane</keyword>
<dbReference type="Pfam" id="PF07332">
    <property type="entry name" value="Phage_holin_3_6"/>
    <property type="match status" value="1"/>
</dbReference>
<dbReference type="Proteomes" id="UP000517187">
    <property type="component" value="Unassembled WGS sequence"/>
</dbReference>
<evidence type="ECO:0000313" key="4">
    <source>
        <dbReference type="Proteomes" id="UP000517187"/>
    </source>
</evidence>
<dbReference type="EMBL" id="JACIIJ010000001">
    <property type="protein sequence ID" value="MBB6219287.1"/>
    <property type="molecule type" value="Genomic_DNA"/>
</dbReference>
<dbReference type="RefSeq" id="WP_003591074.1">
    <property type="nucleotide sequence ID" value="NZ_JACBZV010000002.1"/>
</dbReference>